<dbReference type="GO" id="GO:0004075">
    <property type="term" value="F:biotin carboxylase activity"/>
    <property type="evidence" value="ECO:0007669"/>
    <property type="project" value="UniProtKB-EC"/>
</dbReference>
<dbReference type="Gene3D" id="3.30.470.20">
    <property type="entry name" value="ATP-grasp fold, B domain"/>
    <property type="match status" value="1"/>
</dbReference>
<organism evidence="16">
    <name type="scientific">candidate division WOR-3 bacterium</name>
    <dbReference type="NCBI Taxonomy" id="2052148"/>
    <lineage>
        <taxon>Bacteria</taxon>
        <taxon>Bacteria division WOR-3</taxon>
    </lineage>
</organism>
<evidence type="ECO:0000256" key="11">
    <source>
        <dbReference type="ARBA" id="ARBA00048600"/>
    </source>
</evidence>
<dbReference type="PANTHER" id="PTHR48095:SF2">
    <property type="entry name" value="BIOTIN CARBOXYLASE, CHLOROPLASTIC"/>
    <property type="match status" value="1"/>
</dbReference>
<gene>
    <name evidence="16" type="primary">accC</name>
    <name evidence="16" type="ORF">ENF18_02435</name>
</gene>
<name>A0A7C0VAJ1_UNCW3</name>
<keyword evidence="5 13" id="KW-0436">Ligase</keyword>
<feature type="domain" description="ATP-grasp" evidence="14">
    <location>
        <begin position="120"/>
        <end position="317"/>
    </location>
</feature>
<dbReference type="Proteomes" id="UP000885847">
    <property type="component" value="Unassembled WGS sequence"/>
</dbReference>
<evidence type="ECO:0000259" key="14">
    <source>
        <dbReference type="PROSITE" id="PS50975"/>
    </source>
</evidence>
<dbReference type="SMART" id="SM00878">
    <property type="entry name" value="Biotin_carb_C"/>
    <property type="match status" value="1"/>
</dbReference>
<dbReference type="InterPro" id="IPR005481">
    <property type="entry name" value="BC-like_N"/>
</dbReference>
<dbReference type="FunFam" id="3.30.1490.20:FF:000018">
    <property type="entry name" value="Biotin carboxylase"/>
    <property type="match status" value="1"/>
</dbReference>
<keyword evidence="13" id="KW-0443">Lipid metabolism</keyword>
<sequence length="446" mass="49246">MIRKILVANRGEIAVRVIRAAKELGIKTVAVFSEGDEESLHVFLADESVRIGPSQVNKSYLNIPMLIAAAEITGADAIHPGYGFLAENPNFAETCIDSGFIFIGPPPEAIKAMGDKSEAKRMMKNAGVPVVPGSDGPLQSLDEALTIAKEIGYPVIVKAVSGGGGRGMRIARDEKELALSYRMASTEAEAAFGDGRIYLEKYIENPRHIEVQVIGDMHGNVIHLGERECSIQRRHQKLIEESPSPIVDKKMREKMGEVAVKGAKAIGYFSAGTMEFIVDRNRNFYFMEMNTRIQVEHPVTEMITGFDLVKEQIRVAMEEKLSLKQKDVKFTGHAIEVRVNAENPEKGFVPSAGKIETVHFPGGPGIRIDTHIYQGYRIPPYYDSLLMKLIAHGRDRMEAIERLKRALDELVIEGVDTTASLHKKILESEGFIKGDIHTGYLAGLGY</sequence>
<evidence type="ECO:0000256" key="5">
    <source>
        <dbReference type="ARBA" id="ARBA00022598"/>
    </source>
</evidence>
<dbReference type="GO" id="GO:0006633">
    <property type="term" value="P:fatty acid biosynthetic process"/>
    <property type="evidence" value="ECO:0007669"/>
    <property type="project" value="UniProtKB-KW"/>
</dbReference>
<reference evidence="16" key="1">
    <citation type="journal article" date="2020" name="mSystems">
        <title>Genome- and Community-Level Interaction Insights into Carbon Utilization and Element Cycling Functions of Hydrothermarchaeota in Hydrothermal Sediment.</title>
        <authorList>
            <person name="Zhou Z."/>
            <person name="Liu Y."/>
            <person name="Xu W."/>
            <person name="Pan J."/>
            <person name="Luo Z.H."/>
            <person name="Li M."/>
        </authorList>
    </citation>
    <scope>NUCLEOTIDE SEQUENCE [LARGE SCALE GENOMIC DNA]</scope>
    <source>
        <strain evidence="16">HyVt-102</strain>
    </source>
</reference>
<accession>A0A7C0VAJ1</accession>
<dbReference type="Pfam" id="PF02785">
    <property type="entry name" value="Biotin_carb_C"/>
    <property type="match status" value="1"/>
</dbReference>
<evidence type="ECO:0000256" key="7">
    <source>
        <dbReference type="ARBA" id="ARBA00022741"/>
    </source>
</evidence>
<comment type="pathway">
    <text evidence="2 13">Lipid metabolism; malonyl-CoA biosynthesis; malonyl-CoA from acetyl-CoA: step 1/1.</text>
</comment>
<protein>
    <recommendedName>
        <fullName evidence="4 13">Biotin carboxylase</fullName>
        <ecNumber evidence="4 13">6.3.4.14</ecNumber>
    </recommendedName>
    <alternativeName>
        <fullName evidence="13">Acetyl-coenzyme A carboxylase biotin carboxylase subunit A</fullName>
    </alternativeName>
</protein>
<evidence type="ECO:0000256" key="8">
    <source>
        <dbReference type="ARBA" id="ARBA00022840"/>
    </source>
</evidence>
<dbReference type="InterPro" id="IPR011761">
    <property type="entry name" value="ATP-grasp"/>
</dbReference>
<dbReference type="NCBIfam" id="NF006367">
    <property type="entry name" value="PRK08591.1"/>
    <property type="match status" value="1"/>
</dbReference>
<dbReference type="FunFam" id="3.30.470.20:FF:000028">
    <property type="entry name" value="Methylcrotonoyl-CoA carboxylase subunit alpha, mitochondrial"/>
    <property type="match status" value="1"/>
</dbReference>
<keyword evidence="6" id="KW-0479">Metal-binding</keyword>
<keyword evidence="10 13" id="KW-0092">Biotin</keyword>
<comment type="catalytic activity">
    <reaction evidence="11 13">
        <text>N(6)-biotinyl-L-lysyl-[protein] + hydrogencarbonate + ATP = N(6)-carboxybiotinyl-L-lysyl-[protein] + ADP + phosphate + H(+)</text>
        <dbReference type="Rhea" id="RHEA:13501"/>
        <dbReference type="Rhea" id="RHEA-COMP:10505"/>
        <dbReference type="Rhea" id="RHEA-COMP:10506"/>
        <dbReference type="ChEBI" id="CHEBI:15378"/>
        <dbReference type="ChEBI" id="CHEBI:17544"/>
        <dbReference type="ChEBI" id="CHEBI:30616"/>
        <dbReference type="ChEBI" id="CHEBI:43474"/>
        <dbReference type="ChEBI" id="CHEBI:83144"/>
        <dbReference type="ChEBI" id="CHEBI:83145"/>
        <dbReference type="ChEBI" id="CHEBI:456216"/>
        <dbReference type="EC" id="6.3.4.14"/>
    </reaction>
</comment>
<evidence type="ECO:0000256" key="9">
    <source>
        <dbReference type="ARBA" id="ARBA00022842"/>
    </source>
</evidence>
<evidence type="ECO:0000256" key="3">
    <source>
        <dbReference type="ARBA" id="ARBA00011750"/>
    </source>
</evidence>
<keyword evidence="7 12" id="KW-0547">Nucleotide-binding</keyword>
<comment type="caution">
    <text evidence="16">The sequence shown here is derived from an EMBL/GenBank/DDBJ whole genome shotgun (WGS) entry which is preliminary data.</text>
</comment>
<dbReference type="FunFam" id="3.40.50.20:FF:000010">
    <property type="entry name" value="Propionyl-CoA carboxylase subunit alpha"/>
    <property type="match status" value="1"/>
</dbReference>
<dbReference type="UniPathway" id="UPA00655">
    <property type="reaction ID" value="UER00711"/>
</dbReference>
<dbReference type="GO" id="GO:0005524">
    <property type="term" value="F:ATP binding"/>
    <property type="evidence" value="ECO:0007669"/>
    <property type="project" value="UniProtKB-UniRule"/>
</dbReference>
<dbReference type="GO" id="GO:0046872">
    <property type="term" value="F:metal ion binding"/>
    <property type="evidence" value="ECO:0007669"/>
    <property type="project" value="UniProtKB-KW"/>
</dbReference>
<proteinExistence type="predicted"/>
<evidence type="ECO:0000256" key="10">
    <source>
        <dbReference type="ARBA" id="ARBA00023267"/>
    </source>
</evidence>
<dbReference type="InterPro" id="IPR051602">
    <property type="entry name" value="ACC_Biotin_Carboxylase"/>
</dbReference>
<dbReference type="EMBL" id="DQWE01000108">
    <property type="protein sequence ID" value="HDI82633.1"/>
    <property type="molecule type" value="Genomic_DNA"/>
</dbReference>
<comment type="subunit">
    <text evidence="3 13">Acetyl-CoA carboxylase is a heterohexamer of biotin carboxyl carrier protein, biotin carboxylase and the two subunits of carboxyl transferase in a 2:2 complex.</text>
</comment>
<keyword evidence="8 12" id="KW-0067">ATP-binding</keyword>
<dbReference type="PROSITE" id="PS50979">
    <property type="entry name" value="BC"/>
    <property type="match status" value="1"/>
</dbReference>
<dbReference type="SUPFAM" id="SSF51246">
    <property type="entry name" value="Rudiment single hybrid motif"/>
    <property type="match status" value="1"/>
</dbReference>
<evidence type="ECO:0000256" key="2">
    <source>
        <dbReference type="ARBA" id="ARBA00004956"/>
    </source>
</evidence>
<evidence type="ECO:0000256" key="13">
    <source>
        <dbReference type="RuleBase" id="RU365063"/>
    </source>
</evidence>
<dbReference type="InterPro" id="IPR011054">
    <property type="entry name" value="Rudment_hybrid_motif"/>
</dbReference>
<dbReference type="GO" id="GO:2001295">
    <property type="term" value="P:malonyl-CoA biosynthetic process"/>
    <property type="evidence" value="ECO:0007669"/>
    <property type="project" value="UniProtKB-UniPathway"/>
</dbReference>
<evidence type="ECO:0000259" key="15">
    <source>
        <dbReference type="PROSITE" id="PS50979"/>
    </source>
</evidence>
<dbReference type="SUPFAM" id="SSF56059">
    <property type="entry name" value="Glutathione synthetase ATP-binding domain-like"/>
    <property type="match status" value="1"/>
</dbReference>
<dbReference type="NCBIfam" id="TIGR00514">
    <property type="entry name" value="accC"/>
    <property type="match status" value="1"/>
</dbReference>
<dbReference type="PROSITE" id="PS50975">
    <property type="entry name" value="ATP_GRASP"/>
    <property type="match status" value="1"/>
</dbReference>
<dbReference type="InterPro" id="IPR005482">
    <property type="entry name" value="Biotin_COase_C"/>
</dbReference>
<dbReference type="InterPro" id="IPR005479">
    <property type="entry name" value="CPAse_ATP-bd"/>
</dbReference>
<dbReference type="PANTHER" id="PTHR48095">
    <property type="entry name" value="PYRUVATE CARBOXYLASE SUBUNIT A"/>
    <property type="match status" value="1"/>
</dbReference>
<keyword evidence="13" id="KW-0276">Fatty acid metabolism</keyword>
<evidence type="ECO:0000256" key="6">
    <source>
        <dbReference type="ARBA" id="ARBA00022723"/>
    </source>
</evidence>
<dbReference type="SUPFAM" id="SSF52440">
    <property type="entry name" value="PreATP-grasp domain"/>
    <property type="match status" value="1"/>
</dbReference>
<dbReference type="InterPro" id="IPR011764">
    <property type="entry name" value="Biotin_carboxylation_dom"/>
</dbReference>
<keyword evidence="13" id="KW-0275">Fatty acid biosynthesis</keyword>
<keyword evidence="13" id="KW-0444">Lipid biosynthesis</keyword>
<dbReference type="AlphaFoldDB" id="A0A7C0VAJ1"/>
<dbReference type="EC" id="6.3.4.14" evidence="4 13"/>
<dbReference type="Pfam" id="PF02786">
    <property type="entry name" value="CPSase_L_D2"/>
    <property type="match status" value="1"/>
</dbReference>
<evidence type="ECO:0000256" key="12">
    <source>
        <dbReference type="PROSITE-ProRule" id="PRU00409"/>
    </source>
</evidence>
<dbReference type="PROSITE" id="PS00867">
    <property type="entry name" value="CPSASE_2"/>
    <property type="match status" value="1"/>
</dbReference>
<comment type="function">
    <text evidence="1 13">This protein is a component of the acetyl coenzyme A carboxylase complex; first, biotin carboxylase catalyzes the carboxylation of the carrier protein and then the transcarboxylase transfers the carboxyl group to form malonyl-CoA.</text>
</comment>
<keyword evidence="9" id="KW-0460">Magnesium</keyword>
<evidence type="ECO:0000256" key="4">
    <source>
        <dbReference type="ARBA" id="ARBA00013263"/>
    </source>
</evidence>
<evidence type="ECO:0000256" key="1">
    <source>
        <dbReference type="ARBA" id="ARBA00003761"/>
    </source>
</evidence>
<evidence type="ECO:0000313" key="16">
    <source>
        <dbReference type="EMBL" id="HDI82633.1"/>
    </source>
</evidence>
<dbReference type="InterPro" id="IPR016185">
    <property type="entry name" value="PreATP-grasp_dom_sf"/>
</dbReference>
<dbReference type="Pfam" id="PF00289">
    <property type="entry name" value="Biotin_carb_N"/>
    <property type="match status" value="1"/>
</dbReference>
<dbReference type="InterPro" id="IPR004549">
    <property type="entry name" value="Acetyl_CoA_COase_biotin_COase"/>
</dbReference>
<feature type="domain" description="Biotin carboxylation" evidence="15">
    <location>
        <begin position="1"/>
        <end position="446"/>
    </location>
</feature>